<dbReference type="HOGENOM" id="CLU_071921_0_0_1"/>
<dbReference type="PANTHER" id="PTHR47290">
    <property type="entry name" value="RING FINGER PROTEIN"/>
    <property type="match status" value="1"/>
</dbReference>
<name>A0A0E0FYA8_ORYNI</name>
<evidence type="ECO:0000313" key="2">
    <source>
        <dbReference type="EnsemblPlants" id="ONIVA01G48680.2"/>
    </source>
</evidence>
<dbReference type="InterPro" id="IPR044171">
    <property type="entry name" value="LAX2-like"/>
</dbReference>
<dbReference type="eggNOG" id="KOG2660">
    <property type="taxonomic scope" value="Eukaryota"/>
</dbReference>
<dbReference type="AlphaFoldDB" id="A0A0E0FYA8"/>
<dbReference type="Gramene" id="ONIVA01G48680.2">
    <property type="protein sequence ID" value="ONIVA01G48680.2"/>
    <property type="gene ID" value="ONIVA01G48680"/>
</dbReference>
<keyword evidence="3" id="KW-1185">Reference proteome</keyword>
<proteinExistence type="predicted"/>
<feature type="region of interest" description="Disordered" evidence="1">
    <location>
        <begin position="40"/>
        <end position="59"/>
    </location>
</feature>
<dbReference type="OMA" id="QYCIATQ"/>
<dbReference type="EnsemblPlants" id="ONIVA01G48680.2">
    <property type="protein sequence ID" value="ONIVA01G48680.2"/>
    <property type="gene ID" value="ONIVA01G48680"/>
</dbReference>
<accession>A0A0E0FYA8</accession>
<feature type="region of interest" description="Disordered" evidence="1">
    <location>
        <begin position="101"/>
        <end position="126"/>
    </location>
</feature>
<sequence>MEMVELVVDRGQQQQQQVVVVVVVAAAAAAAMVPARSRLFHHDSSSSSKRGGGNSSSSCTPQYCIATQLDAAAAAAPARRRHHHHHQQQPAAARYQLAMAPPEDDAAAGTSSRGGGAGDDDDGDKDWLQLGLAAAAPTATAPAAAAAPSSSTPTAPELDVFAAKQYNGRPPLFPLPILRSYHHHHHHQYGHGGGRCPPPSFFPFARPLRSSGDLPGVMRVISPPRRAAAADAAGLWLTLQASPDQFREPILPQIPKSYLRIKDSNMKVEVVMKYLAGKLGLTQSHLQVELTCRGQLLPPFLLVKNVRDSIWCSSLRPSCREDDDGDGEDDLVELHRRSPAAAATTDHVMALVYSTSSSCH</sequence>
<reference evidence="2" key="1">
    <citation type="submission" date="2015-04" db="UniProtKB">
        <authorList>
            <consortium name="EnsemblPlants"/>
        </authorList>
    </citation>
    <scope>IDENTIFICATION</scope>
    <source>
        <strain evidence="2">SL10</strain>
    </source>
</reference>
<protein>
    <submittedName>
        <fullName evidence="2">Uncharacterized protein</fullName>
    </submittedName>
</protein>
<reference evidence="2" key="2">
    <citation type="submission" date="2018-04" db="EMBL/GenBank/DDBJ databases">
        <title>OnivRS2 (Oryza nivara Reference Sequence Version 2).</title>
        <authorList>
            <person name="Zhang J."/>
            <person name="Kudrna D."/>
            <person name="Lee S."/>
            <person name="Talag J."/>
            <person name="Rajasekar S."/>
            <person name="Welchert J."/>
            <person name="Hsing Y.-I."/>
            <person name="Wing R.A."/>
        </authorList>
    </citation>
    <scope>NUCLEOTIDE SEQUENCE [LARGE SCALE GENOMIC DNA]</scope>
</reference>
<evidence type="ECO:0000313" key="3">
    <source>
        <dbReference type="Proteomes" id="UP000006591"/>
    </source>
</evidence>
<dbReference type="STRING" id="4536.A0A0E0FYA8"/>
<evidence type="ECO:0000256" key="1">
    <source>
        <dbReference type="SAM" id="MobiDB-lite"/>
    </source>
</evidence>
<dbReference type="PANTHER" id="PTHR47290:SF2">
    <property type="entry name" value="OS01G0928400 PROTEIN"/>
    <property type="match status" value="1"/>
</dbReference>
<organism evidence="2">
    <name type="scientific">Oryza nivara</name>
    <name type="common">Indian wild rice</name>
    <name type="synonym">Oryza sativa f. spontanea</name>
    <dbReference type="NCBI Taxonomy" id="4536"/>
    <lineage>
        <taxon>Eukaryota</taxon>
        <taxon>Viridiplantae</taxon>
        <taxon>Streptophyta</taxon>
        <taxon>Embryophyta</taxon>
        <taxon>Tracheophyta</taxon>
        <taxon>Spermatophyta</taxon>
        <taxon>Magnoliopsida</taxon>
        <taxon>Liliopsida</taxon>
        <taxon>Poales</taxon>
        <taxon>Poaceae</taxon>
        <taxon>BOP clade</taxon>
        <taxon>Oryzoideae</taxon>
        <taxon>Oryzeae</taxon>
        <taxon>Oryzinae</taxon>
        <taxon>Oryza</taxon>
    </lineage>
</organism>
<dbReference type="Gene3D" id="3.10.20.90">
    <property type="entry name" value="Phosphatidylinositol 3-kinase Catalytic Subunit, Chain A, domain 1"/>
    <property type="match status" value="1"/>
</dbReference>
<dbReference type="Proteomes" id="UP000006591">
    <property type="component" value="Chromosome 1"/>
</dbReference>